<feature type="region of interest" description="Disordered" evidence="4">
    <location>
        <begin position="73"/>
        <end position="95"/>
    </location>
</feature>
<dbReference type="Proteomes" id="UP000815325">
    <property type="component" value="Unassembled WGS sequence"/>
</dbReference>
<evidence type="ECO:0000256" key="4">
    <source>
        <dbReference type="SAM" id="MobiDB-lite"/>
    </source>
</evidence>
<accession>A0ABQ7GR94</accession>
<organism evidence="5 6">
    <name type="scientific">Dunaliella salina</name>
    <name type="common">Green alga</name>
    <name type="synonym">Protococcus salinus</name>
    <dbReference type="NCBI Taxonomy" id="3046"/>
    <lineage>
        <taxon>Eukaryota</taxon>
        <taxon>Viridiplantae</taxon>
        <taxon>Chlorophyta</taxon>
        <taxon>core chlorophytes</taxon>
        <taxon>Chlorophyceae</taxon>
        <taxon>CS clade</taxon>
        <taxon>Chlamydomonadales</taxon>
        <taxon>Dunaliellaceae</taxon>
        <taxon>Dunaliella</taxon>
    </lineage>
</organism>
<evidence type="ECO:0000313" key="6">
    <source>
        <dbReference type="Proteomes" id="UP000815325"/>
    </source>
</evidence>
<dbReference type="NCBIfam" id="TIGR00030">
    <property type="entry name" value="S21p"/>
    <property type="match status" value="1"/>
</dbReference>
<evidence type="ECO:0000256" key="3">
    <source>
        <dbReference type="ARBA" id="ARBA00023274"/>
    </source>
</evidence>
<dbReference type="Pfam" id="PF01165">
    <property type="entry name" value="Ribosomal_S21"/>
    <property type="match status" value="1"/>
</dbReference>
<sequence>MVPSLVSLVSKTAGAPSFFSSLSSGTSLWRPLVASQVPQLQQQSRGMAVWVDLENNNLEKGLKQLNRKVRESGLQEELQDRQHHKNKSMRRFEREKAAHNRYMGKIIRERLTWLQRRKRVRF</sequence>
<evidence type="ECO:0008006" key="7">
    <source>
        <dbReference type="Google" id="ProtNLM"/>
    </source>
</evidence>
<evidence type="ECO:0000256" key="2">
    <source>
        <dbReference type="ARBA" id="ARBA00022980"/>
    </source>
</evidence>
<evidence type="ECO:0000256" key="1">
    <source>
        <dbReference type="ARBA" id="ARBA00006640"/>
    </source>
</evidence>
<keyword evidence="3" id="KW-0687">Ribonucleoprotein</keyword>
<keyword evidence="2" id="KW-0689">Ribosomal protein</keyword>
<comment type="caution">
    <text evidence="5">The sequence shown here is derived from an EMBL/GenBank/DDBJ whole genome shotgun (WGS) entry which is preliminary data.</text>
</comment>
<protein>
    <recommendedName>
        <fullName evidence="7">Ribosomal protein S21</fullName>
    </recommendedName>
</protein>
<evidence type="ECO:0000313" key="5">
    <source>
        <dbReference type="EMBL" id="KAF5837123.1"/>
    </source>
</evidence>
<dbReference type="InterPro" id="IPR001911">
    <property type="entry name" value="Ribosomal_bS21"/>
</dbReference>
<dbReference type="EMBL" id="MU069627">
    <property type="protein sequence ID" value="KAF5837123.1"/>
    <property type="molecule type" value="Genomic_DNA"/>
</dbReference>
<reference evidence="5" key="1">
    <citation type="submission" date="2017-08" db="EMBL/GenBank/DDBJ databases">
        <authorList>
            <person name="Polle J.E."/>
            <person name="Barry K."/>
            <person name="Cushman J."/>
            <person name="Schmutz J."/>
            <person name="Tran D."/>
            <person name="Hathwaick L.T."/>
            <person name="Yim W.C."/>
            <person name="Jenkins J."/>
            <person name="Mckie-Krisberg Z.M."/>
            <person name="Prochnik S."/>
            <person name="Lindquist E."/>
            <person name="Dockter R.B."/>
            <person name="Adam C."/>
            <person name="Molina H."/>
            <person name="Bunkerborg J."/>
            <person name="Jin E."/>
            <person name="Buchheim M."/>
            <person name="Magnuson J."/>
        </authorList>
    </citation>
    <scope>NUCLEOTIDE SEQUENCE</scope>
    <source>
        <strain evidence="5">CCAP 19/18</strain>
    </source>
</reference>
<name>A0ABQ7GR94_DUNSA</name>
<keyword evidence="6" id="KW-1185">Reference proteome</keyword>
<gene>
    <name evidence="5" type="ORF">DUNSADRAFT_4800</name>
</gene>
<comment type="similarity">
    <text evidence="1">Belongs to the bacterial ribosomal protein bS21 family.</text>
</comment>
<proteinExistence type="inferred from homology"/>